<reference evidence="2" key="1">
    <citation type="submission" date="2011-06" db="EMBL/GenBank/DDBJ databases">
        <title>Complete genome sequence of Paenibacillus mucilaginosus KNP414.</title>
        <authorList>
            <person name="Wang J."/>
            <person name="Hu S."/>
            <person name="Hu X."/>
            <person name="Zhang B."/>
            <person name="Dong D."/>
            <person name="Zhang S."/>
            <person name="Zhao K."/>
            <person name="Wu D."/>
        </authorList>
    </citation>
    <scope>NUCLEOTIDE SEQUENCE [LARGE SCALE GENOMIC DNA]</scope>
    <source>
        <strain evidence="2">KNP414</strain>
    </source>
</reference>
<evidence type="ECO:0000313" key="1">
    <source>
        <dbReference type="EMBL" id="AEI46388.1"/>
    </source>
</evidence>
<dbReference type="AlphaFoldDB" id="F8FKM0"/>
<keyword evidence="1" id="KW-0808">Transferase</keyword>
<dbReference type="GO" id="GO:0016740">
    <property type="term" value="F:transferase activity"/>
    <property type="evidence" value="ECO:0007669"/>
    <property type="project" value="UniProtKB-KW"/>
</dbReference>
<protein>
    <submittedName>
        <fullName evidence="1">Phosphotransferase (Aminonucleoside antibiotic resistance)</fullName>
    </submittedName>
</protein>
<reference evidence="1 2" key="2">
    <citation type="journal article" date="2013" name="Genome Announc.">
        <title>Genome Sequence of Growth-Improving Paenibacillus mucilaginosus Strain KNP414.</title>
        <authorList>
            <person name="Lu J.J."/>
            <person name="Wang J.F."/>
            <person name="Hu X.F."/>
        </authorList>
    </citation>
    <scope>NUCLEOTIDE SEQUENCE [LARGE SCALE GENOMIC DNA]</scope>
    <source>
        <strain evidence="1 2">KNP414</strain>
    </source>
</reference>
<gene>
    <name evidence="1" type="ordered locus">KNP414_07903</name>
</gene>
<name>F8FKM0_PAEMK</name>
<sequence length="181" mass="20379">MTLIDRPGILLVTGIMASGKSTVAQLLAERFTRSVHLRGDLFRRMIVQDRREVRPDDAGDGLEQLRLRYRLAAQAADTYFEAGFTVIVQDVAVGRVLPEFLSYIRSRPLYLAVLCPSVEAVEQREAARSKKGYGFWTPAALDGVLRDETPRIGLWLDSSSWTPEETADELLKRVWDEGRIG</sequence>
<dbReference type="EMBL" id="CP002869">
    <property type="protein sequence ID" value="AEI46388.1"/>
    <property type="molecule type" value="Genomic_DNA"/>
</dbReference>
<dbReference type="Proteomes" id="UP000006620">
    <property type="component" value="Chromosome"/>
</dbReference>
<accession>F8FKM0</accession>
<dbReference type="RefSeq" id="WP_013921535.1">
    <property type="nucleotide sequence ID" value="NC_015690.1"/>
</dbReference>
<proteinExistence type="predicted"/>
<dbReference type="InterPro" id="IPR027417">
    <property type="entry name" value="P-loop_NTPase"/>
</dbReference>
<dbReference type="Gene3D" id="3.40.50.300">
    <property type="entry name" value="P-loop containing nucleotide triphosphate hydrolases"/>
    <property type="match status" value="1"/>
</dbReference>
<organism evidence="1 2">
    <name type="scientific">Paenibacillus mucilaginosus (strain KNP414)</name>
    <dbReference type="NCBI Taxonomy" id="1036673"/>
    <lineage>
        <taxon>Bacteria</taxon>
        <taxon>Bacillati</taxon>
        <taxon>Bacillota</taxon>
        <taxon>Bacilli</taxon>
        <taxon>Bacillales</taxon>
        <taxon>Paenibacillaceae</taxon>
        <taxon>Paenibacillus</taxon>
    </lineage>
</organism>
<dbReference type="SUPFAM" id="SSF52540">
    <property type="entry name" value="P-loop containing nucleoside triphosphate hydrolases"/>
    <property type="match status" value="1"/>
</dbReference>
<dbReference type="Pfam" id="PF13671">
    <property type="entry name" value="AAA_33"/>
    <property type="match status" value="1"/>
</dbReference>
<dbReference type="KEGG" id="pms:KNP414_07903"/>
<dbReference type="PATRIC" id="fig|1036673.3.peg.7374"/>
<dbReference type="HOGENOM" id="CLU_108932_1_0_9"/>
<evidence type="ECO:0000313" key="2">
    <source>
        <dbReference type="Proteomes" id="UP000006620"/>
    </source>
</evidence>